<accession>A0A8T2NHU1</accession>
<gene>
    <name evidence="1" type="ORF">JZ751_003396</name>
</gene>
<sequence>MTLAQSSQHVGTRETLGSEQNLLPYSTPCVVWSNALSCSPISSTEPEHLPPTSVDSLNGLFGGGGFMIFSLSLKGHLELFFGKYNCASAALRMVSLHFTSLFSESVLEQTDDVTAE</sequence>
<comment type="caution">
    <text evidence="1">The sequence shown here is derived from an EMBL/GenBank/DDBJ whole genome shotgun (WGS) entry which is preliminary data.</text>
</comment>
<proteinExistence type="predicted"/>
<evidence type="ECO:0000313" key="2">
    <source>
        <dbReference type="Proteomes" id="UP000824540"/>
    </source>
</evidence>
<dbReference type="Proteomes" id="UP000824540">
    <property type="component" value="Unassembled WGS sequence"/>
</dbReference>
<name>A0A8T2NHU1_9TELE</name>
<keyword evidence="2" id="KW-1185">Reference proteome</keyword>
<dbReference type="AlphaFoldDB" id="A0A8T2NHU1"/>
<organism evidence="1 2">
    <name type="scientific">Albula glossodonta</name>
    <name type="common">roundjaw bonefish</name>
    <dbReference type="NCBI Taxonomy" id="121402"/>
    <lineage>
        <taxon>Eukaryota</taxon>
        <taxon>Metazoa</taxon>
        <taxon>Chordata</taxon>
        <taxon>Craniata</taxon>
        <taxon>Vertebrata</taxon>
        <taxon>Euteleostomi</taxon>
        <taxon>Actinopterygii</taxon>
        <taxon>Neopterygii</taxon>
        <taxon>Teleostei</taxon>
        <taxon>Albuliformes</taxon>
        <taxon>Albulidae</taxon>
        <taxon>Albula</taxon>
    </lineage>
</organism>
<reference evidence="1" key="1">
    <citation type="thesis" date="2021" institute="BYU ScholarsArchive" country="Provo, UT, USA">
        <title>Applications of and Algorithms for Genome Assembly and Genomic Analyses with an Emphasis on Marine Teleosts.</title>
        <authorList>
            <person name="Pickett B.D."/>
        </authorList>
    </citation>
    <scope>NUCLEOTIDE SEQUENCE</scope>
    <source>
        <strain evidence="1">HI-2016</strain>
    </source>
</reference>
<protein>
    <submittedName>
        <fullName evidence="1">Uncharacterized protein</fullName>
    </submittedName>
</protein>
<feature type="non-terminal residue" evidence="1">
    <location>
        <position position="116"/>
    </location>
</feature>
<evidence type="ECO:0000313" key="1">
    <source>
        <dbReference type="EMBL" id="KAG9335997.1"/>
    </source>
</evidence>
<dbReference type="EMBL" id="JAFBMS010000104">
    <property type="protein sequence ID" value="KAG9335997.1"/>
    <property type="molecule type" value="Genomic_DNA"/>
</dbReference>